<name>A0A835JWT9_9ROSI</name>
<sequence length="153" mass="17624">MIMCSSRRDNELQEKPLKWYPSQETRVQKEHSEKPNLILVILHLKPTKRQYSIWEKTGSCQHVLLQCYKSLPYQTNLLDYALEVAGNVAAFRKPCPIEKLPSLNSGHSKDGTNIMHQHNLKHPIRDQGRREGTDSTRLLNKSDAALLITTIHD</sequence>
<dbReference type="AlphaFoldDB" id="A0A835JWT9"/>
<dbReference type="EMBL" id="JADGMS010000007">
    <property type="protein sequence ID" value="KAF9679262.1"/>
    <property type="molecule type" value="Genomic_DNA"/>
</dbReference>
<organism evidence="1 2">
    <name type="scientific">Salix dunnii</name>
    <dbReference type="NCBI Taxonomy" id="1413687"/>
    <lineage>
        <taxon>Eukaryota</taxon>
        <taxon>Viridiplantae</taxon>
        <taxon>Streptophyta</taxon>
        <taxon>Embryophyta</taxon>
        <taxon>Tracheophyta</taxon>
        <taxon>Spermatophyta</taxon>
        <taxon>Magnoliopsida</taxon>
        <taxon>eudicotyledons</taxon>
        <taxon>Gunneridae</taxon>
        <taxon>Pentapetalae</taxon>
        <taxon>rosids</taxon>
        <taxon>fabids</taxon>
        <taxon>Malpighiales</taxon>
        <taxon>Salicaceae</taxon>
        <taxon>Saliceae</taxon>
        <taxon>Salix</taxon>
    </lineage>
</organism>
<dbReference type="Proteomes" id="UP000657918">
    <property type="component" value="Unassembled WGS sequence"/>
</dbReference>
<evidence type="ECO:0000313" key="2">
    <source>
        <dbReference type="Proteomes" id="UP000657918"/>
    </source>
</evidence>
<proteinExistence type="predicted"/>
<accession>A0A835JWT9</accession>
<comment type="caution">
    <text evidence="1">The sequence shown here is derived from an EMBL/GenBank/DDBJ whole genome shotgun (WGS) entry which is preliminary data.</text>
</comment>
<gene>
    <name evidence="1" type="ORF">SADUNF_Sadunf07G0121700</name>
</gene>
<protein>
    <submittedName>
        <fullName evidence="1">Uncharacterized protein</fullName>
    </submittedName>
</protein>
<keyword evidence="2" id="KW-1185">Reference proteome</keyword>
<evidence type="ECO:0000313" key="1">
    <source>
        <dbReference type="EMBL" id="KAF9679262.1"/>
    </source>
</evidence>
<reference evidence="1 2" key="1">
    <citation type="submission" date="2020-10" db="EMBL/GenBank/DDBJ databases">
        <title>Plant Genome Project.</title>
        <authorList>
            <person name="Zhang R.-G."/>
        </authorList>
    </citation>
    <scope>NUCLEOTIDE SEQUENCE [LARGE SCALE GENOMIC DNA]</scope>
    <source>
        <strain evidence="1">FAFU-HL-1</strain>
        <tissue evidence="1">Leaf</tissue>
    </source>
</reference>